<keyword evidence="4" id="KW-1185">Reference proteome</keyword>
<organism evidence="3">
    <name type="scientific">Glycine max</name>
    <name type="common">Soybean</name>
    <name type="synonym">Glycine hispida</name>
    <dbReference type="NCBI Taxonomy" id="3847"/>
    <lineage>
        <taxon>Eukaryota</taxon>
        <taxon>Viridiplantae</taxon>
        <taxon>Streptophyta</taxon>
        <taxon>Embryophyta</taxon>
        <taxon>Tracheophyta</taxon>
        <taxon>Spermatophyta</taxon>
        <taxon>Magnoliopsida</taxon>
        <taxon>eudicotyledons</taxon>
        <taxon>Gunneridae</taxon>
        <taxon>Pentapetalae</taxon>
        <taxon>rosids</taxon>
        <taxon>fabids</taxon>
        <taxon>Fabales</taxon>
        <taxon>Fabaceae</taxon>
        <taxon>Papilionoideae</taxon>
        <taxon>50 kb inversion clade</taxon>
        <taxon>NPAAA clade</taxon>
        <taxon>indigoferoid/millettioid clade</taxon>
        <taxon>Phaseoleae</taxon>
        <taxon>Glycine</taxon>
        <taxon>Glycine subgen. Soja</taxon>
    </lineage>
</organism>
<gene>
    <name evidence="3" type="primary">LOC102666876</name>
    <name evidence="2" type="ORF">GLYMA_06G229200</name>
</gene>
<proteinExistence type="predicted"/>
<reference evidence="3" key="2">
    <citation type="submission" date="2018-02" db="UniProtKB">
        <authorList>
            <consortium name="EnsemblPlants"/>
        </authorList>
    </citation>
    <scope>IDENTIFICATION</scope>
    <source>
        <strain evidence="3">Williams 82</strain>
    </source>
</reference>
<dbReference type="PaxDb" id="3847-GLYMA06G33101.1"/>
<feature type="compositionally biased region" description="Pro residues" evidence="1">
    <location>
        <begin position="122"/>
        <end position="134"/>
    </location>
</feature>
<evidence type="ECO:0000313" key="4">
    <source>
        <dbReference type="Proteomes" id="UP000008827"/>
    </source>
</evidence>
<sequence>MDPYDEKRLRDEVIYLHYLWHQGPPRPPPQNPITHRPFPSPSQPYIPQHTWHARPHQQQPAPARTRSLPPAIPTTTTTSFKKKKKHKRNTPEKNVSQPDPGPEWPCPVRPEPSPTTGWAQPKPKPGSASPPPEVAPEEKERLVAMQAQHKACKALKEFLSNNYDDDDDDDDDDDESECEEIEEFFLVLFLEDHELRGYYQRCYENGLFCCLVCGAIGKKNSGKRFKDCVGLLQHSMSILRTMKKRVHRGFGMALCKVLGWDSDRFPAIVMKGTPLGMEMMTPVEAEGEPKENNAADDNDRKDDSHESDDKVLSLEHGDVAAEVPAQRVDQSMNKMQGEHDGKDGEDHGENGAHKSGDEVVSLGLGDEPVEEHAQGDDQSINKGEA</sequence>
<dbReference type="OrthoDB" id="1929495at2759"/>
<feature type="compositionally biased region" description="Polar residues" evidence="1">
    <location>
        <begin position="376"/>
        <end position="385"/>
    </location>
</feature>
<feature type="compositionally biased region" description="Basic and acidic residues" evidence="1">
    <location>
        <begin position="336"/>
        <end position="357"/>
    </location>
</feature>
<evidence type="ECO:0000313" key="2">
    <source>
        <dbReference type="EMBL" id="KRH55081.1"/>
    </source>
</evidence>
<accession>K7KWS6</accession>
<dbReference type="eggNOG" id="ENOG502QS00">
    <property type="taxonomic scope" value="Eukaryota"/>
</dbReference>
<feature type="region of interest" description="Disordered" evidence="1">
    <location>
        <begin position="20"/>
        <end position="142"/>
    </location>
</feature>
<evidence type="ECO:0000313" key="3">
    <source>
        <dbReference type="EnsemblPlants" id="KRH55081"/>
    </source>
</evidence>
<dbReference type="KEGG" id="gmx:102666876"/>
<dbReference type="RefSeq" id="XP_006582123.1">
    <property type="nucleotide sequence ID" value="XM_006582060.4"/>
</dbReference>
<dbReference type="PANTHER" id="PTHR34546:SF3">
    <property type="entry name" value="OS06G0153600 PROTEIN"/>
    <property type="match status" value="1"/>
</dbReference>
<reference evidence="2" key="3">
    <citation type="submission" date="2018-07" db="EMBL/GenBank/DDBJ databases">
        <title>WGS assembly of Glycine max.</title>
        <authorList>
            <person name="Schmutz J."/>
            <person name="Cannon S."/>
            <person name="Schlueter J."/>
            <person name="Ma J."/>
            <person name="Mitros T."/>
            <person name="Nelson W."/>
            <person name="Hyten D."/>
            <person name="Song Q."/>
            <person name="Thelen J."/>
            <person name="Cheng J."/>
            <person name="Xu D."/>
            <person name="Hellsten U."/>
            <person name="May G."/>
            <person name="Yu Y."/>
            <person name="Sakurai T."/>
            <person name="Umezawa T."/>
            <person name="Bhattacharyya M."/>
            <person name="Sandhu D."/>
            <person name="Valliyodan B."/>
            <person name="Lindquist E."/>
            <person name="Peto M."/>
            <person name="Grant D."/>
            <person name="Shu S."/>
            <person name="Goodstein D."/>
            <person name="Barry K."/>
            <person name="Futrell-Griggs M."/>
            <person name="Abernathy B."/>
            <person name="Du J."/>
            <person name="Tian Z."/>
            <person name="Zhu L."/>
            <person name="Gill N."/>
            <person name="Joshi T."/>
            <person name="Libault M."/>
            <person name="Sethuraman A."/>
            <person name="Zhang X."/>
            <person name="Shinozaki K."/>
            <person name="Nguyen H."/>
            <person name="Wing R."/>
            <person name="Cregan P."/>
            <person name="Specht J."/>
            <person name="Grimwood J."/>
            <person name="Rokhsar D."/>
            <person name="Stacey G."/>
            <person name="Shoemaker R."/>
            <person name="Jackson S."/>
        </authorList>
    </citation>
    <scope>NUCLEOTIDE SEQUENCE</scope>
    <source>
        <tissue evidence="2">Callus</tissue>
    </source>
</reference>
<dbReference type="AlphaFoldDB" id="K7KWS6"/>
<dbReference type="Proteomes" id="UP000008827">
    <property type="component" value="Chromosome 6"/>
</dbReference>
<dbReference type="Gramene" id="KRH55081">
    <property type="protein sequence ID" value="KRH55081"/>
    <property type="gene ID" value="GLYMA_06G229200"/>
</dbReference>
<feature type="region of interest" description="Disordered" evidence="1">
    <location>
        <begin position="285"/>
        <end position="385"/>
    </location>
</feature>
<protein>
    <submittedName>
        <fullName evidence="2 3">Uncharacterized protein</fullName>
    </submittedName>
</protein>
<dbReference type="GeneID" id="102666876"/>
<feature type="compositionally biased region" description="Basic and acidic residues" evidence="1">
    <location>
        <begin position="287"/>
        <end position="319"/>
    </location>
</feature>
<reference evidence="2 3" key="1">
    <citation type="journal article" date="2010" name="Nature">
        <title>Genome sequence of the palaeopolyploid soybean.</title>
        <authorList>
            <person name="Schmutz J."/>
            <person name="Cannon S.B."/>
            <person name="Schlueter J."/>
            <person name="Ma J."/>
            <person name="Mitros T."/>
            <person name="Nelson W."/>
            <person name="Hyten D.L."/>
            <person name="Song Q."/>
            <person name="Thelen J.J."/>
            <person name="Cheng J."/>
            <person name="Xu D."/>
            <person name="Hellsten U."/>
            <person name="May G.D."/>
            <person name="Yu Y."/>
            <person name="Sakurai T."/>
            <person name="Umezawa T."/>
            <person name="Bhattacharyya M.K."/>
            <person name="Sandhu D."/>
            <person name="Valliyodan B."/>
            <person name="Lindquist E."/>
            <person name="Peto M."/>
            <person name="Grant D."/>
            <person name="Shu S."/>
            <person name="Goodstein D."/>
            <person name="Barry K."/>
            <person name="Futrell-Griggs M."/>
            <person name="Abernathy B."/>
            <person name="Du J."/>
            <person name="Tian Z."/>
            <person name="Zhu L."/>
            <person name="Gill N."/>
            <person name="Joshi T."/>
            <person name="Libault M."/>
            <person name="Sethuraman A."/>
            <person name="Zhang X.-C."/>
            <person name="Shinozaki K."/>
            <person name="Nguyen H.T."/>
            <person name="Wing R.A."/>
            <person name="Cregan P."/>
            <person name="Specht J."/>
            <person name="Grimwood J."/>
            <person name="Rokhsar D."/>
            <person name="Stacey G."/>
            <person name="Shoemaker R.C."/>
            <person name="Jackson S.A."/>
        </authorList>
    </citation>
    <scope>NUCLEOTIDE SEQUENCE [LARGE SCALE GENOMIC DNA]</scope>
    <source>
        <strain evidence="3">cv. Williams 82</strain>
        <tissue evidence="2">Callus</tissue>
    </source>
</reference>
<dbReference type="EnsemblPlants" id="KRH55081">
    <property type="protein sequence ID" value="KRH55081"/>
    <property type="gene ID" value="GLYMA_06G229200"/>
</dbReference>
<evidence type="ECO:0000256" key="1">
    <source>
        <dbReference type="SAM" id="MobiDB-lite"/>
    </source>
</evidence>
<feature type="compositionally biased region" description="Pro residues" evidence="1">
    <location>
        <begin position="99"/>
        <end position="113"/>
    </location>
</feature>
<dbReference type="PANTHER" id="PTHR34546">
    <property type="entry name" value="OS06G0153600 PROTEIN"/>
    <property type="match status" value="1"/>
</dbReference>
<name>K7KWS6_SOYBN</name>
<dbReference type="ExpressionAtlas" id="K7KWS6">
    <property type="expression patterns" value="baseline and differential"/>
</dbReference>
<dbReference type="EMBL" id="CM000839">
    <property type="protein sequence ID" value="KRH55081.1"/>
    <property type="molecule type" value="Genomic_DNA"/>
</dbReference>